<evidence type="ECO:0000313" key="2">
    <source>
        <dbReference type="EMBL" id="CAB4160985.1"/>
    </source>
</evidence>
<dbReference type="EMBL" id="LR796699">
    <property type="protein sequence ID" value="CAB4160985.1"/>
    <property type="molecule type" value="Genomic_DNA"/>
</dbReference>
<protein>
    <submittedName>
        <fullName evidence="2">Uncharacterized protein</fullName>
    </submittedName>
</protein>
<keyword evidence="1" id="KW-0472">Membrane</keyword>
<keyword evidence="1" id="KW-1133">Transmembrane helix</keyword>
<keyword evidence="1" id="KW-0812">Transmembrane</keyword>
<name>A0A6J5NV89_9CAUD</name>
<gene>
    <name evidence="2" type="ORF">UFOVP766_23</name>
</gene>
<sequence>MRQHYKTDNAESRTEAALGFLLALVIGTGLAWLLVSWWSS</sequence>
<evidence type="ECO:0000256" key="1">
    <source>
        <dbReference type="SAM" id="Phobius"/>
    </source>
</evidence>
<proteinExistence type="predicted"/>
<accession>A0A6J5NV89</accession>
<feature type="transmembrane region" description="Helical" evidence="1">
    <location>
        <begin position="16"/>
        <end position="38"/>
    </location>
</feature>
<organism evidence="2">
    <name type="scientific">uncultured Caudovirales phage</name>
    <dbReference type="NCBI Taxonomy" id="2100421"/>
    <lineage>
        <taxon>Viruses</taxon>
        <taxon>Duplodnaviria</taxon>
        <taxon>Heunggongvirae</taxon>
        <taxon>Uroviricota</taxon>
        <taxon>Caudoviricetes</taxon>
        <taxon>Peduoviridae</taxon>
        <taxon>Maltschvirus</taxon>
        <taxon>Maltschvirus maltsch</taxon>
    </lineage>
</organism>
<reference evidence="2" key="1">
    <citation type="submission" date="2020-04" db="EMBL/GenBank/DDBJ databases">
        <authorList>
            <person name="Chiriac C."/>
            <person name="Salcher M."/>
            <person name="Ghai R."/>
            <person name="Kavagutti S V."/>
        </authorList>
    </citation>
    <scope>NUCLEOTIDE SEQUENCE</scope>
</reference>